<proteinExistence type="predicted"/>
<organism evidence="2 3">
    <name type="scientific">Bacillus cereus</name>
    <dbReference type="NCBI Taxonomy" id="1396"/>
    <lineage>
        <taxon>Bacteria</taxon>
        <taxon>Bacillati</taxon>
        <taxon>Bacillota</taxon>
        <taxon>Bacilli</taxon>
        <taxon>Bacillales</taxon>
        <taxon>Bacillaceae</taxon>
        <taxon>Bacillus</taxon>
        <taxon>Bacillus cereus group</taxon>
    </lineage>
</organism>
<dbReference type="AlphaFoldDB" id="A0A1S9UKB6"/>
<reference evidence="2 3" key="1">
    <citation type="submission" date="2017-01" db="EMBL/GenBank/DDBJ databases">
        <title>Bacillus cereus isolates.</title>
        <authorList>
            <person name="Beno S.M."/>
        </authorList>
    </citation>
    <scope>NUCLEOTIDE SEQUENCE [LARGE SCALE GENOMIC DNA]</scope>
    <source>
        <strain evidence="2 3">FSL M7-1219</strain>
    </source>
</reference>
<evidence type="ECO:0000313" key="3">
    <source>
        <dbReference type="Proteomes" id="UP000191124"/>
    </source>
</evidence>
<protein>
    <submittedName>
        <fullName evidence="2">Internalin</fullName>
    </submittedName>
</protein>
<dbReference type="EMBL" id="MUAL01000039">
    <property type="protein sequence ID" value="OOR22554.1"/>
    <property type="molecule type" value="Genomic_DNA"/>
</dbReference>
<accession>A0A1S9UKB6</accession>
<feature type="non-terminal residue" evidence="2">
    <location>
        <position position="1"/>
    </location>
</feature>
<name>A0A1S9UKB6_BACCE</name>
<sequence length="68" mass="8184">VILKNTKCDFFQPYIKMSDPIDHRNIMVIGKRKPFLNSDTDLKKIKKYEEQFKIFQDKYKSISIIDDI</sequence>
<dbReference type="Proteomes" id="UP000191124">
    <property type="component" value="Unassembled WGS sequence"/>
</dbReference>
<dbReference type="EMBL" id="MUAL01000223">
    <property type="protein sequence ID" value="OOR15677.1"/>
    <property type="molecule type" value="Genomic_DNA"/>
</dbReference>
<evidence type="ECO:0000313" key="2">
    <source>
        <dbReference type="EMBL" id="OOR22554.1"/>
    </source>
</evidence>
<gene>
    <name evidence="2" type="ORF">BW892_18745</name>
    <name evidence="1" type="ORF">BW892_29620</name>
</gene>
<evidence type="ECO:0000313" key="1">
    <source>
        <dbReference type="EMBL" id="OOR15677.1"/>
    </source>
</evidence>
<comment type="caution">
    <text evidence="2">The sequence shown here is derived from an EMBL/GenBank/DDBJ whole genome shotgun (WGS) entry which is preliminary data.</text>
</comment>